<name>A0A0C5BHD7_9MICO</name>
<gene>
    <name evidence="2" type="primary">gatD</name>
    <name evidence="5" type="ORF">C5C51_06025</name>
    <name evidence="4" type="ORF">VT73_08195</name>
</gene>
<reference evidence="4 6" key="1">
    <citation type="submission" date="2015-04" db="EMBL/GenBank/DDBJ databases">
        <title>Draft genome sequence of Rathayibacter toxicus strain FH-142 (AKA 70134 or CS 32), a Western Australian isolate.</title>
        <authorList>
            <consortium name="Consortium for Microbial Forensics and Genomics (microFORGE)"/>
            <person name="Knight B.M."/>
            <person name="Roberts D.P."/>
            <person name="Lin D."/>
            <person name="Hari K."/>
            <person name="Fletcher J."/>
            <person name="Melcher U."/>
            <person name="Blagden T."/>
            <person name="Luster D.G."/>
            <person name="Sechler A.J."/>
            <person name="Schneider W.L."/>
            <person name="Winegar R.A."/>
        </authorList>
    </citation>
    <scope>NUCLEOTIDE SEQUENCE [LARGE SCALE GENOMIC DNA]</scope>
    <source>
        <strain evidence="4 6">FH142</strain>
    </source>
</reference>
<dbReference type="GO" id="GO:0004359">
    <property type="term" value="F:glutaminase activity"/>
    <property type="evidence" value="ECO:0007669"/>
    <property type="project" value="UniProtKB-UniRule"/>
</dbReference>
<keyword evidence="2" id="KW-0573">Peptidoglycan synthesis</keyword>
<evidence type="ECO:0000256" key="1">
    <source>
        <dbReference type="ARBA" id="ARBA00022962"/>
    </source>
</evidence>
<dbReference type="GeneID" id="93667109"/>
<protein>
    <recommendedName>
        <fullName evidence="2">Lipid II isoglutaminyl synthase (glutamine-hydrolyzing) subunit GatD</fullName>
        <ecNumber evidence="2">6.3.5.13</ecNumber>
    </recommendedName>
    <alternativeName>
        <fullName evidence="2">Lipid II isoglutaminyl synthase glutaminase subunit</fullName>
        <ecNumber evidence="2">3.5.1.2</ecNumber>
    </alternativeName>
</protein>
<comment type="caution">
    <text evidence="4">The sequence shown here is derived from an EMBL/GenBank/DDBJ whole genome shotgun (WGS) entry which is preliminary data.</text>
</comment>
<evidence type="ECO:0000313" key="5">
    <source>
        <dbReference type="EMBL" id="PPI15329.1"/>
    </source>
</evidence>
<feature type="binding site" evidence="2">
    <location>
        <position position="128"/>
    </location>
    <ligand>
        <name>substrate</name>
    </ligand>
</feature>
<dbReference type="Proteomes" id="UP000237966">
    <property type="component" value="Unassembled WGS sequence"/>
</dbReference>
<dbReference type="SUPFAM" id="SSF52317">
    <property type="entry name" value="Class I glutamine amidotransferase-like"/>
    <property type="match status" value="1"/>
</dbReference>
<comment type="catalytic activity">
    <reaction evidence="2">
        <text>L-glutamine + H2O = L-glutamate + NH4(+)</text>
        <dbReference type="Rhea" id="RHEA:15889"/>
        <dbReference type="ChEBI" id="CHEBI:15377"/>
        <dbReference type="ChEBI" id="CHEBI:28938"/>
        <dbReference type="ChEBI" id="CHEBI:29985"/>
        <dbReference type="ChEBI" id="CHEBI:58359"/>
        <dbReference type="EC" id="3.5.1.2"/>
    </reaction>
</comment>
<dbReference type="Proteomes" id="UP000052979">
    <property type="component" value="Unassembled WGS sequence"/>
</dbReference>
<keyword evidence="2" id="KW-0436">Ligase</keyword>
<comment type="caution">
    <text evidence="2">Lacks conserved residue(s) required for the propagation of feature annotation.</text>
</comment>
<feature type="domain" description="CobB/CobQ-like glutamine amidotransferase" evidence="3">
    <location>
        <begin position="47"/>
        <end position="195"/>
    </location>
</feature>
<evidence type="ECO:0000313" key="7">
    <source>
        <dbReference type="Proteomes" id="UP000237966"/>
    </source>
</evidence>
<dbReference type="AlphaFoldDB" id="A0A0C5BHD7"/>
<evidence type="ECO:0000313" key="6">
    <source>
        <dbReference type="Proteomes" id="UP000052979"/>
    </source>
</evidence>
<keyword evidence="2" id="KW-0133">Cell shape</keyword>
<dbReference type="EC" id="3.5.1.2" evidence="2"/>
<accession>A0A0C5BHD7</accession>
<keyword evidence="1 2" id="KW-0315">Glutamine amidotransferase</keyword>
<dbReference type="PROSITE" id="PS51274">
    <property type="entry name" value="GATASE_COBBQ"/>
    <property type="match status" value="1"/>
</dbReference>
<keyword evidence="2" id="KW-0378">Hydrolase</keyword>
<dbReference type="PATRIC" id="fig|145458.7.peg.1433"/>
<dbReference type="KEGG" id="rtx:TI83_06245"/>
<dbReference type="EC" id="6.3.5.13" evidence="2"/>
<dbReference type="Pfam" id="PF07685">
    <property type="entry name" value="GATase_3"/>
    <property type="match status" value="1"/>
</dbReference>
<organism evidence="4 6">
    <name type="scientific">Rathayibacter toxicus</name>
    <dbReference type="NCBI Taxonomy" id="145458"/>
    <lineage>
        <taxon>Bacteria</taxon>
        <taxon>Bacillati</taxon>
        <taxon>Actinomycetota</taxon>
        <taxon>Actinomycetes</taxon>
        <taxon>Micrococcales</taxon>
        <taxon>Microbacteriaceae</taxon>
        <taxon>Rathayibacter</taxon>
    </lineage>
</organism>
<comment type="subunit">
    <text evidence="2">Forms a heterodimer with MurT.</text>
</comment>
<dbReference type="GO" id="GO:0008360">
    <property type="term" value="P:regulation of cell shape"/>
    <property type="evidence" value="ECO:0007669"/>
    <property type="project" value="UniProtKB-KW"/>
</dbReference>
<dbReference type="GO" id="GO:0071555">
    <property type="term" value="P:cell wall organization"/>
    <property type="evidence" value="ECO:0007669"/>
    <property type="project" value="UniProtKB-KW"/>
</dbReference>
<dbReference type="InterPro" id="IPR029062">
    <property type="entry name" value="Class_I_gatase-like"/>
</dbReference>
<dbReference type="STRING" id="145458.APU90_00235"/>
<dbReference type="GO" id="GO:0140282">
    <property type="term" value="F:carbon-nitrogen ligase activity on lipid II"/>
    <property type="evidence" value="ECO:0007669"/>
    <property type="project" value="UniProtKB-UniRule"/>
</dbReference>
<keyword evidence="6" id="KW-1185">Reference proteome</keyword>
<dbReference type="OrthoDB" id="9782045at2"/>
<sequence length="241" mass="25159">MTILRIAVLAPDALDSNGDAANARVLAARAHWSGCDAAVLALRESVDPMTRPDILVVGTGAEQDLPGVLTLLNELGSSLHGWVADGTEIVAVGAGWELLAESFTTASGVVEGIGLFPGRAVSSTSTERVSDDLVVESADGVLIGFENHVRRMEGFSAEQALGRVLYGVGNGNGTEGYRSGALLGTHLHGPVLAKNPILADAILRRVIGHGYQPIDDRIRAADNTAQAARDVIARRLGVGRR</sequence>
<evidence type="ECO:0000256" key="2">
    <source>
        <dbReference type="HAMAP-Rule" id="MF_02213"/>
    </source>
</evidence>
<dbReference type="GO" id="GO:0009252">
    <property type="term" value="P:peptidoglycan biosynthetic process"/>
    <property type="evidence" value="ECO:0007669"/>
    <property type="project" value="UniProtKB-UniRule"/>
</dbReference>
<evidence type="ECO:0000313" key="4">
    <source>
        <dbReference type="EMBL" id="KKM44526.1"/>
    </source>
</evidence>
<dbReference type="EMBL" id="LBFI01000053">
    <property type="protein sequence ID" value="KKM44526.1"/>
    <property type="molecule type" value="Genomic_DNA"/>
</dbReference>
<evidence type="ECO:0000259" key="3">
    <source>
        <dbReference type="Pfam" id="PF07685"/>
    </source>
</evidence>
<dbReference type="RefSeq" id="WP_027691331.1">
    <property type="nucleotide sequence ID" value="NZ_CP010848.1"/>
</dbReference>
<reference evidence="5 7" key="2">
    <citation type="submission" date="2018-02" db="EMBL/GenBank/DDBJ databases">
        <title>Bacteriophage NCPPB3778 and a type I-E CRISPR drive the evolution of the US Biological Select Agent, Rathayibacter toxicus.</title>
        <authorList>
            <person name="Davis E.W.II."/>
            <person name="Tabima J.F."/>
            <person name="Weisberg A.J."/>
            <person name="Lopes L.D."/>
            <person name="Wiseman M.S."/>
            <person name="Wiseman M.S."/>
            <person name="Pupko T."/>
            <person name="Belcher M.S."/>
            <person name="Sechler A.J."/>
            <person name="Tancos M.A."/>
            <person name="Schroeder B.K."/>
            <person name="Murray T.D."/>
            <person name="Luster D.G."/>
            <person name="Schneider W.L."/>
            <person name="Rogers E."/>
            <person name="Andreote F.D."/>
            <person name="Grunwald N.J."/>
            <person name="Putnam M.L."/>
            <person name="Chang J.H."/>
        </authorList>
    </citation>
    <scope>NUCLEOTIDE SEQUENCE [LARGE SCALE GENOMIC DNA]</scope>
    <source>
        <strain evidence="5 7">FH99</strain>
    </source>
</reference>
<dbReference type="UniPathway" id="UPA00219"/>
<proteinExistence type="inferred from homology"/>
<feature type="active site" evidence="2">
    <location>
        <position position="188"/>
    </location>
</feature>
<dbReference type="InterPro" id="IPR011698">
    <property type="entry name" value="GATase_3"/>
</dbReference>
<dbReference type="eggNOG" id="COG3442">
    <property type="taxonomic scope" value="Bacteria"/>
</dbReference>
<comment type="catalytic activity">
    <reaction evidence="2">
        <text>beta-D-GlcNAc-(1-&gt;4)-Mur2Ac(oyl-L-Ala-gamma-D-Glu-L-Lys-D-Ala-D-Ala)-di-trans,octa-cis-undecaprenyl diphosphate + L-glutamine + ATP + H2O = beta-D-GlcNAc-(1-&gt;4)-Mur2Ac(oyl-L-Ala-D-isoglutaminyl-L-Lys-D-Ala-D-Ala)-di-trans,octa-cis-undecaprenyl diphosphate + L-glutamate + ADP + phosphate + H(+)</text>
        <dbReference type="Rhea" id="RHEA:57928"/>
        <dbReference type="ChEBI" id="CHEBI:15377"/>
        <dbReference type="ChEBI" id="CHEBI:15378"/>
        <dbReference type="ChEBI" id="CHEBI:29985"/>
        <dbReference type="ChEBI" id="CHEBI:30616"/>
        <dbReference type="ChEBI" id="CHEBI:43474"/>
        <dbReference type="ChEBI" id="CHEBI:58359"/>
        <dbReference type="ChEBI" id="CHEBI:60033"/>
        <dbReference type="ChEBI" id="CHEBI:62233"/>
        <dbReference type="ChEBI" id="CHEBI:456216"/>
        <dbReference type="EC" id="6.3.5.13"/>
    </reaction>
</comment>
<dbReference type="KEGG" id="rtc:APU90_00235"/>
<keyword evidence="2" id="KW-0961">Cell wall biogenesis/degradation</keyword>
<dbReference type="EMBL" id="PSWU01000007">
    <property type="protein sequence ID" value="PPI15329.1"/>
    <property type="molecule type" value="Genomic_DNA"/>
</dbReference>
<comment type="similarity">
    <text evidence="2">Belongs to the CobB/CobQ family. GatD subfamily.</text>
</comment>
<dbReference type="InterPro" id="IPR043702">
    <property type="entry name" value="Lipid_II_synth_GatD"/>
</dbReference>
<comment type="pathway">
    <text evidence="2">Cell wall biogenesis; peptidoglycan biosynthesis.</text>
</comment>
<dbReference type="HAMAP" id="MF_02213">
    <property type="entry name" value="Lipid_II_synth_GatD"/>
    <property type="match status" value="1"/>
</dbReference>
<comment type="function">
    <text evidence="2">The lipid II isoglutaminyl synthase complex catalyzes the formation of alpha-D-isoglutamine in the cell wall lipid II stem peptide. The GatD subunit catalyzes the hydrolysis of glutamine to glutamate and ammonia. The resulting ammonia molecule is channeled to the active site of MurT.</text>
</comment>